<evidence type="ECO:0000256" key="2">
    <source>
        <dbReference type="SAM" id="Phobius"/>
    </source>
</evidence>
<dbReference type="RefSeq" id="XP_062680033.1">
    <property type="nucleotide sequence ID" value="XM_062821978.1"/>
</dbReference>
<dbReference type="EMBL" id="JAUEPP010000005">
    <property type="protein sequence ID" value="KAK3342240.1"/>
    <property type="molecule type" value="Genomic_DNA"/>
</dbReference>
<dbReference type="GeneID" id="87859132"/>
<feature type="transmembrane region" description="Helical" evidence="2">
    <location>
        <begin position="129"/>
        <end position="148"/>
    </location>
</feature>
<name>A0AAE0JBY1_9PEZI</name>
<dbReference type="Proteomes" id="UP001278500">
    <property type="component" value="Unassembled WGS sequence"/>
</dbReference>
<reference evidence="3" key="2">
    <citation type="submission" date="2023-06" db="EMBL/GenBank/DDBJ databases">
        <authorList>
            <consortium name="Lawrence Berkeley National Laboratory"/>
            <person name="Haridas S."/>
            <person name="Hensen N."/>
            <person name="Bonometti L."/>
            <person name="Westerberg I."/>
            <person name="Brannstrom I.O."/>
            <person name="Guillou S."/>
            <person name="Cros-Aarteil S."/>
            <person name="Calhoun S."/>
            <person name="Kuo A."/>
            <person name="Mondo S."/>
            <person name="Pangilinan J."/>
            <person name="Riley R."/>
            <person name="Labutti K."/>
            <person name="Andreopoulos B."/>
            <person name="Lipzen A."/>
            <person name="Chen C."/>
            <person name="Yanf M."/>
            <person name="Daum C."/>
            <person name="Ng V."/>
            <person name="Clum A."/>
            <person name="Steindorff A."/>
            <person name="Ohm R."/>
            <person name="Martin F."/>
            <person name="Silar P."/>
            <person name="Natvig D."/>
            <person name="Lalanne C."/>
            <person name="Gautier V."/>
            <person name="Ament-Velasquez S.L."/>
            <person name="Kruys A."/>
            <person name="Hutchinson M.I."/>
            <person name="Powell A.J."/>
            <person name="Barry K."/>
            <person name="Miller A.N."/>
            <person name="Grigoriev I.V."/>
            <person name="Debuchy R."/>
            <person name="Gladieux P."/>
            <person name="Thoren M.H."/>
            <person name="Johannesson H."/>
        </authorList>
    </citation>
    <scope>NUCLEOTIDE SEQUENCE</scope>
    <source>
        <strain evidence="3">CBS 560.94</strain>
    </source>
</reference>
<keyword evidence="2" id="KW-1133">Transmembrane helix</keyword>
<protein>
    <submittedName>
        <fullName evidence="3">Uncharacterized protein</fullName>
    </submittedName>
</protein>
<sequence>MPTPNPSALLAQCLRHLISVESSSNATSQQPFEFPLPPLVTLSFSRPSSGTHTTRTHVRPPRPPLSPRPTLSDPPDITTSRLLPACRTQRGCLPSHTPWRRQSLLRGSIRGPSTSSSQLILLRPPPKPLLFLTIVTLITLSFLAPGHVCYITE</sequence>
<evidence type="ECO:0000256" key="1">
    <source>
        <dbReference type="SAM" id="MobiDB-lite"/>
    </source>
</evidence>
<keyword evidence="4" id="KW-1185">Reference proteome</keyword>
<keyword evidence="2" id="KW-0472">Membrane</keyword>
<proteinExistence type="predicted"/>
<evidence type="ECO:0000313" key="4">
    <source>
        <dbReference type="Proteomes" id="UP001278500"/>
    </source>
</evidence>
<gene>
    <name evidence="3" type="ORF">B0H65DRAFT_214958</name>
</gene>
<comment type="caution">
    <text evidence="3">The sequence shown here is derived from an EMBL/GenBank/DDBJ whole genome shotgun (WGS) entry which is preliminary data.</text>
</comment>
<reference evidence="3" key="1">
    <citation type="journal article" date="2023" name="Mol. Phylogenet. Evol.">
        <title>Genome-scale phylogeny and comparative genomics of the fungal order Sordariales.</title>
        <authorList>
            <person name="Hensen N."/>
            <person name="Bonometti L."/>
            <person name="Westerberg I."/>
            <person name="Brannstrom I.O."/>
            <person name="Guillou S."/>
            <person name="Cros-Aarteil S."/>
            <person name="Calhoun S."/>
            <person name="Haridas S."/>
            <person name="Kuo A."/>
            <person name="Mondo S."/>
            <person name="Pangilinan J."/>
            <person name="Riley R."/>
            <person name="LaButti K."/>
            <person name="Andreopoulos B."/>
            <person name="Lipzen A."/>
            <person name="Chen C."/>
            <person name="Yan M."/>
            <person name="Daum C."/>
            <person name="Ng V."/>
            <person name="Clum A."/>
            <person name="Steindorff A."/>
            <person name="Ohm R.A."/>
            <person name="Martin F."/>
            <person name="Silar P."/>
            <person name="Natvig D.O."/>
            <person name="Lalanne C."/>
            <person name="Gautier V."/>
            <person name="Ament-Velasquez S.L."/>
            <person name="Kruys A."/>
            <person name="Hutchinson M.I."/>
            <person name="Powell A.J."/>
            <person name="Barry K."/>
            <person name="Miller A.N."/>
            <person name="Grigoriev I.V."/>
            <person name="Debuchy R."/>
            <person name="Gladieux P."/>
            <person name="Hiltunen Thoren M."/>
            <person name="Johannesson H."/>
        </authorList>
    </citation>
    <scope>NUCLEOTIDE SEQUENCE</scope>
    <source>
        <strain evidence="3">CBS 560.94</strain>
    </source>
</reference>
<organism evidence="3 4">
    <name type="scientific">Neurospora tetraspora</name>
    <dbReference type="NCBI Taxonomy" id="94610"/>
    <lineage>
        <taxon>Eukaryota</taxon>
        <taxon>Fungi</taxon>
        <taxon>Dikarya</taxon>
        <taxon>Ascomycota</taxon>
        <taxon>Pezizomycotina</taxon>
        <taxon>Sordariomycetes</taxon>
        <taxon>Sordariomycetidae</taxon>
        <taxon>Sordariales</taxon>
        <taxon>Sordariaceae</taxon>
        <taxon>Neurospora</taxon>
    </lineage>
</organism>
<feature type="region of interest" description="Disordered" evidence="1">
    <location>
        <begin position="43"/>
        <end position="79"/>
    </location>
</feature>
<accession>A0AAE0JBY1</accession>
<dbReference type="AlphaFoldDB" id="A0AAE0JBY1"/>
<keyword evidence="2" id="KW-0812">Transmembrane</keyword>
<evidence type="ECO:0000313" key="3">
    <source>
        <dbReference type="EMBL" id="KAK3342240.1"/>
    </source>
</evidence>